<evidence type="ECO:0000259" key="1">
    <source>
        <dbReference type="Pfam" id="PF00534"/>
    </source>
</evidence>
<dbReference type="Pfam" id="PF00534">
    <property type="entry name" value="Glycos_transf_1"/>
    <property type="match status" value="1"/>
</dbReference>
<sequence length="357" mass="40739">MKIAVYSPYLDTFGGGEKYMITIAETLSSKHVVEVFLDQHLSSLEGDFLKNELSKRFALDLRKVSFIKAPIGKGSTTLKRSFFLKNYDILFYLTDGSIFYPTSKKNILHIQSPLVGQPARSIWGKFKLRGWNLIIYNSRFTKEHSEKNWPIKSEIIYPPVDIDKITPLKKKKFILSVGRFFGYLKDKKHADLIMAFKNFLADYKTKDWSLHLAGSAGDGDKDYLEQLKKMAEGLPIKFYPNLSYDKLIRLYGESSIYWHAAGFGETDPTKMEHFGIAIVEAMAGGCVPVVINSGGLKEIVTNCKDGFLWDDPDQLKRLTKDLIKNPNLLHKMSKQAIESVGRFSKNNFVRNLLRLIT</sequence>
<evidence type="ECO:0000313" key="2">
    <source>
        <dbReference type="EMBL" id="OGE28520.1"/>
    </source>
</evidence>
<name>A0A1F5JJ81_9BACT</name>
<dbReference type="Proteomes" id="UP000177555">
    <property type="component" value="Unassembled WGS sequence"/>
</dbReference>
<accession>A0A1F5JJ81</accession>
<feature type="domain" description="Glycosyl transferase family 1" evidence="1">
    <location>
        <begin position="166"/>
        <end position="337"/>
    </location>
</feature>
<protein>
    <recommendedName>
        <fullName evidence="1">Glycosyl transferase family 1 domain-containing protein</fullName>
    </recommendedName>
</protein>
<dbReference type="AlphaFoldDB" id="A0A1F5JJ81"/>
<dbReference type="PANTHER" id="PTHR45919">
    <property type="entry name" value="GDP-MAN:MAN(3)GLCNAC(2)-PP-DOL ALPHA-1,2-MANNOSYLTRANSFERASE"/>
    <property type="match status" value="1"/>
</dbReference>
<dbReference type="EMBL" id="MFCP01000019">
    <property type="protein sequence ID" value="OGE28520.1"/>
    <property type="molecule type" value="Genomic_DNA"/>
</dbReference>
<dbReference type="GO" id="GO:0006487">
    <property type="term" value="P:protein N-linked glycosylation"/>
    <property type="evidence" value="ECO:0007669"/>
    <property type="project" value="TreeGrafter"/>
</dbReference>
<gene>
    <name evidence="2" type="ORF">A2867_05060</name>
</gene>
<dbReference type="GO" id="GO:0004377">
    <property type="term" value="F:GDP-Man:Man(3)GlcNAc(2)-PP-Dol alpha-1,2-mannosyltransferase activity"/>
    <property type="evidence" value="ECO:0007669"/>
    <property type="project" value="InterPro"/>
</dbReference>
<dbReference type="InterPro" id="IPR001296">
    <property type="entry name" value="Glyco_trans_1"/>
</dbReference>
<dbReference type="GO" id="GO:0016020">
    <property type="term" value="C:membrane"/>
    <property type="evidence" value="ECO:0007669"/>
    <property type="project" value="TreeGrafter"/>
</dbReference>
<dbReference type="Gene3D" id="3.40.50.2000">
    <property type="entry name" value="Glycogen Phosphorylase B"/>
    <property type="match status" value="2"/>
</dbReference>
<organism evidence="2 3">
    <name type="scientific">Candidatus Daviesbacteria bacterium RIFCSPHIGHO2_01_FULL_40_11</name>
    <dbReference type="NCBI Taxonomy" id="1797762"/>
    <lineage>
        <taxon>Bacteria</taxon>
        <taxon>Candidatus Daviesiibacteriota</taxon>
    </lineage>
</organism>
<comment type="caution">
    <text evidence="2">The sequence shown here is derived from an EMBL/GenBank/DDBJ whole genome shotgun (WGS) entry which is preliminary data.</text>
</comment>
<proteinExistence type="predicted"/>
<dbReference type="SUPFAM" id="SSF53756">
    <property type="entry name" value="UDP-Glycosyltransferase/glycogen phosphorylase"/>
    <property type="match status" value="1"/>
</dbReference>
<evidence type="ECO:0000313" key="3">
    <source>
        <dbReference type="Proteomes" id="UP000177555"/>
    </source>
</evidence>
<dbReference type="PANTHER" id="PTHR45919:SF1">
    <property type="entry name" value="GDP-MAN:MAN(3)GLCNAC(2)-PP-DOL ALPHA-1,2-MANNOSYLTRANSFERASE"/>
    <property type="match status" value="1"/>
</dbReference>
<dbReference type="InterPro" id="IPR038013">
    <property type="entry name" value="ALG11"/>
</dbReference>
<reference evidence="2 3" key="1">
    <citation type="journal article" date="2016" name="Nat. Commun.">
        <title>Thousands of microbial genomes shed light on interconnected biogeochemical processes in an aquifer system.</title>
        <authorList>
            <person name="Anantharaman K."/>
            <person name="Brown C.T."/>
            <person name="Hug L.A."/>
            <person name="Sharon I."/>
            <person name="Castelle C.J."/>
            <person name="Probst A.J."/>
            <person name="Thomas B.C."/>
            <person name="Singh A."/>
            <person name="Wilkins M.J."/>
            <person name="Karaoz U."/>
            <person name="Brodie E.L."/>
            <person name="Williams K.H."/>
            <person name="Hubbard S.S."/>
            <person name="Banfield J.F."/>
        </authorList>
    </citation>
    <scope>NUCLEOTIDE SEQUENCE [LARGE SCALE GENOMIC DNA]</scope>
</reference>